<reference evidence="3 4" key="1">
    <citation type="submission" date="2019-10" db="EMBL/GenBank/DDBJ databases">
        <title>A soil myxobacterium in the family Polyangiaceae.</title>
        <authorList>
            <person name="Li Y."/>
            <person name="Wang J."/>
        </authorList>
    </citation>
    <scope>NUCLEOTIDE SEQUENCE [LARGE SCALE GENOMIC DNA]</scope>
    <source>
        <strain evidence="3 4">DSM 14734</strain>
    </source>
</reference>
<evidence type="ECO:0000259" key="2">
    <source>
        <dbReference type="Pfam" id="PF13676"/>
    </source>
</evidence>
<dbReference type="Pfam" id="PF13676">
    <property type="entry name" value="TIR_2"/>
    <property type="match status" value="1"/>
</dbReference>
<sequence>MSRNKKPQGGPSTTVAAVVTGGRSSTAKAKGTTTSASGRAAKVRESLDPSKTLMSIKPLRDLSQRARVQLKGLLLLSEPHWPRAAGIGLNQEFISGRPAPIFDAVNPLLQESVGLDLQQVGCFSTADACLKLPANDLVDFLYAAQAYLVREANRTSGRTVPIAPVEFGRRALEILTSTDSSDTIDAGKDMNHVLAFISHSSRDKELAKALVDCLEACIQFIGAESAIRCTSVEGHQLDPGDHAGEVLRQNLEQCKVVLGLLTKEGLKSSFVTMELGAAWALKKRTCALLTRDVAFSRIPGPLRERHAIKVESAEQMTQLMESIAKETGLQMRSATKVAAEVNQFVAKAARLAGKPTG</sequence>
<accession>A0A6N7Q2B0</accession>
<dbReference type="OrthoDB" id="6126697at2"/>
<dbReference type="SUPFAM" id="SSF52200">
    <property type="entry name" value="Toll/Interleukin receptor TIR domain"/>
    <property type="match status" value="1"/>
</dbReference>
<dbReference type="Proteomes" id="UP000440224">
    <property type="component" value="Unassembled WGS sequence"/>
</dbReference>
<dbReference type="Gene3D" id="3.40.50.10140">
    <property type="entry name" value="Toll/interleukin-1 receptor homology (TIR) domain"/>
    <property type="match status" value="1"/>
</dbReference>
<dbReference type="InterPro" id="IPR035897">
    <property type="entry name" value="Toll_tir_struct_dom_sf"/>
</dbReference>
<feature type="region of interest" description="Disordered" evidence="1">
    <location>
        <begin position="1"/>
        <end position="44"/>
    </location>
</feature>
<proteinExistence type="predicted"/>
<dbReference type="GO" id="GO:0007165">
    <property type="term" value="P:signal transduction"/>
    <property type="evidence" value="ECO:0007669"/>
    <property type="project" value="InterPro"/>
</dbReference>
<gene>
    <name evidence="3" type="ORF">GF068_31440</name>
</gene>
<comment type="caution">
    <text evidence="3">The sequence shown here is derived from an EMBL/GenBank/DDBJ whole genome shotgun (WGS) entry which is preliminary data.</text>
</comment>
<keyword evidence="4" id="KW-1185">Reference proteome</keyword>
<feature type="domain" description="TIR" evidence="2">
    <location>
        <begin position="196"/>
        <end position="311"/>
    </location>
</feature>
<protein>
    <submittedName>
        <fullName evidence="3">TIR domain-containing protein</fullName>
    </submittedName>
</protein>
<evidence type="ECO:0000313" key="3">
    <source>
        <dbReference type="EMBL" id="MRG96404.1"/>
    </source>
</evidence>
<dbReference type="EMBL" id="WJIE01000011">
    <property type="protein sequence ID" value="MRG96404.1"/>
    <property type="molecule type" value="Genomic_DNA"/>
</dbReference>
<dbReference type="InterPro" id="IPR000157">
    <property type="entry name" value="TIR_dom"/>
</dbReference>
<organism evidence="3 4">
    <name type="scientific">Polyangium spumosum</name>
    <dbReference type="NCBI Taxonomy" id="889282"/>
    <lineage>
        <taxon>Bacteria</taxon>
        <taxon>Pseudomonadati</taxon>
        <taxon>Myxococcota</taxon>
        <taxon>Polyangia</taxon>
        <taxon>Polyangiales</taxon>
        <taxon>Polyangiaceae</taxon>
        <taxon>Polyangium</taxon>
    </lineage>
</organism>
<feature type="compositionally biased region" description="Low complexity" evidence="1">
    <location>
        <begin position="24"/>
        <end position="38"/>
    </location>
</feature>
<evidence type="ECO:0000313" key="4">
    <source>
        <dbReference type="Proteomes" id="UP000440224"/>
    </source>
</evidence>
<dbReference type="AlphaFoldDB" id="A0A6N7Q2B0"/>
<name>A0A6N7Q2B0_9BACT</name>
<evidence type="ECO:0000256" key="1">
    <source>
        <dbReference type="SAM" id="MobiDB-lite"/>
    </source>
</evidence>